<feature type="compositionally biased region" description="Polar residues" evidence="1">
    <location>
        <begin position="499"/>
        <end position="511"/>
    </location>
</feature>
<organism evidence="2 3">
    <name type="scientific">Rickenella mellea</name>
    <dbReference type="NCBI Taxonomy" id="50990"/>
    <lineage>
        <taxon>Eukaryota</taxon>
        <taxon>Fungi</taxon>
        <taxon>Dikarya</taxon>
        <taxon>Basidiomycota</taxon>
        <taxon>Agaricomycotina</taxon>
        <taxon>Agaricomycetes</taxon>
        <taxon>Hymenochaetales</taxon>
        <taxon>Rickenellaceae</taxon>
        <taxon>Rickenella</taxon>
    </lineage>
</organism>
<feature type="region of interest" description="Disordered" evidence="1">
    <location>
        <begin position="268"/>
        <end position="289"/>
    </location>
</feature>
<name>A0A4R5XEQ2_9AGAM</name>
<feature type="region of interest" description="Disordered" evidence="1">
    <location>
        <begin position="83"/>
        <end position="109"/>
    </location>
</feature>
<gene>
    <name evidence="2" type="ORF">BD410DRAFT_892562</name>
</gene>
<feature type="compositionally biased region" description="Basic and acidic residues" evidence="1">
    <location>
        <begin position="514"/>
        <end position="525"/>
    </location>
</feature>
<feature type="compositionally biased region" description="Polar residues" evidence="1">
    <location>
        <begin position="871"/>
        <end position="886"/>
    </location>
</feature>
<dbReference type="EMBL" id="ML170156">
    <property type="protein sequence ID" value="TDL29222.1"/>
    <property type="molecule type" value="Genomic_DNA"/>
</dbReference>
<evidence type="ECO:0000256" key="1">
    <source>
        <dbReference type="SAM" id="MobiDB-lite"/>
    </source>
</evidence>
<feature type="compositionally biased region" description="Polar residues" evidence="1">
    <location>
        <begin position="821"/>
        <end position="833"/>
    </location>
</feature>
<dbReference type="VEuPathDB" id="FungiDB:BD410DRAFT_892562"/>
<reference evidence="2 3" key="1">
    <citation type="submission" date="2018-06" db="EMBL/GenBank/DDBJ databases">
        <title>A transcriptomic atlas of mushroom development highlights an independent origin of complex multicellularity.</title>
        <authorList>
            <consortium name="DOE Joint Genome Institute"/>
            <person name="Krizsan K."/>
            <person name="Almasi E."/>
            <person name="Merenyi Z."/>
            <person name="Sahu N."/>
            <person name="Viragh M."/>
            <person name="Koszo T."/>
            <person name="Mondo S."/>
            <person name="Kiss B."/>
            <person name="Balint B."/>
            <person name="Kues U."/>
            <person name="Barry K."/>
            <person name="Hegedus J.C."/>
            <person name="Henrissat B."/>
            <person name="Johnson J."/>
            <person name="Lipzen A."/>
            <person name="Ohm R."/>
            <person name="Nagy I."/>
            <person name="Pangilinan J."/>
            <person name="Yan J."/>
            <person name="Xiong Y."/>
            <person name="Grigoriev I.V."/>
            <person name="Hibbett D.S."/>
            <person name="Nagy L.G."/>
        </authorList>
    </citation>
    <scope>NUCLEOTIDE SEQUENCE [LARGE SCALE GENOMIC DNA]</scope>
    <source>
        <strain evidence="2 3">SZMC22713</strain>
    </source>
</reference>
<feature type="region of interest" description="Disordered" evidence="1">
    <location>
        <begin position="979"/>
        <end position="1036"/>
    </location>
</feature>
<feature type="compositionally biased region" description="Basic residues" evidence="1">
    <location>
        <begin position="482"/>
        <end position="491"/>
    </location>
</feature>
<evidence type="ECO:0000313" key="3">
    <source>
        <dbReference type="Proteomes" id="UP000294933"/>
    </source>
</evidence>
<feature type="compositionally biased region" description="Basic and acidic residues" evidence="1">
    <location>
        <begin position="428"/>
        <end position="444"/>
    </location>
</feature>
<proteinExistence type="predicted"/>
<feature type="compositionally biased region" description="Basic and acidic residues" evidence="1">
    <location>
        <begin position="470"/>
        <end position="480"/>
    </location>
</feature>
<feature type="region of interest" description="Disordered" evidence="1">
    <location>
        <begin position="814"/>
        <end position="967"/>
    </location>
</feature>
<feature type="compositionally biased region" description="Polar residues" evidence="1">
    <location>
        <begin position="88"/>
        <end position="98"/>
    </location>
</feature>
<accession>A0A4R5XEQ2</accession>
<feature type="compositionally biased region" description="Polar residues" evidence="1">
    <location>
        <begin position="447"/>
        <end position="456"/>
    </location>
</feature>
<dbReference type="AlphaFoldDB" id="A0A4R5XEQ2"/>
<evidence type="ECO:0000313" key="2">
    <source>
        <dbReference type="EMBL" id="TDL29222.1"/>
    </source>
</evidence>
<dbReference type="Proteomes" id="UP000294933">
    <property type="component" value="Unassembled WGS sequence"/>
</dbReference>
<dbReference type="OrthoDB" id="3271306at2759"/>
<sequence>MPLIGTSKASDKVSNIEPAIGISGGSESSTKNHSINLFGRVFNRLRLGGKKVLEFVEPSTNSDDETDEELDNVIEIRKPEITEPFPNENVTDEASTNVKEPAELPEDEISSHNGRLLEPVEDARLDTCTEADSHNANVVETPFVSVTDLSNLAASELAQEIASGSSTRCVVGRENDIIEIEQIINDNSRHSASDPSITAASFPLPLSNSQDTVKAKFDAHIPAPVSPAKSICSASPSSTRSQPISGLDNVVSDISMLVDIRPEFSLDSSFSHHETENNSQTPSEMLSDLDPRESKILSKSPLINCVDKMVDASDDLCSNDFALDKQVTDKRPLARIGPNSVEPFGIPLPNTYAAATNLAAKFPEIASEILALPLSGVSAPVDNGTLVVCEATVRNADDVLSETRPVIHRHSEHTTHRPNWALAPSEPGQREHISGQRRLSRIDPSDENTQPASALSQRRGGDNISISRRGHQDDEREGNSRNRGKPRNRNQRNRESQYEVYSSNTHQNNTGFGDRSRSTSVDHDGAASQIEPLSARPVGAVRQGFEASVHASDFNNDIWEPLKVDNDWTASPLPVTNAPSSRPTTIGNSDNDIWDPLSVENDWATGTSKPSTVLSSKASMGPTLVKSGTQQATQSGIYASIHASVAPIPPSAKPTTAKVATAPAGLRDSIHVPHGRTVETSVDRLNISYQQNPAVIPSVTMLPVEGQDNRRPILASDMMALSISGTKPNAAMHDFQEHSAAFRNQHRDTPIPPKRSIDKVDAHRLPAHGERMSSDEFLHKWHAYFVQNSSADDSTLGLDWKNGEGFGVPLRRTPGVYGTRSPPNFANWLPSTSTDRESSADPSRAFEPPALKFEPQPSHGEGIPVKLAGISGNNTGAGRASTGNTSTDERGDAFWRSLQQAADQKRATGQTNSPPSPGNKETVNYADSKSPGLAQPFRSPDTGARTVRKLPSSEQMTFKGPLRKRPSSEFLRGLLSEMSQNDGYGLDGVPNSSPAGPSRLAKPTPLPPLSRTAQHQIYQGCYSPGRSQMSGEMVQP</sequence>
<feature type="region of interest" description="Disordered" evidence="1">
    <location>
        <begin position="404"/>
        <end position="535"/>
    </location>
</feature>
<keyword evidence="3" id="KW-1185">Reference proteome</keyword>
<protein>
    <submittedName>
        <fullName evidence="2">Uncharacterized protein</fullName>
    </submittedName>
</protein>
<feature type="compositionally biased region" description="Polar residues" evidence="1">
    <location>
        <begin position="897"/>
        <end position="927"/>
    </location>
</feature>